<comment type="caution">
    <text evidence="3">The sequence shown here is derived from an EMBL/GenBank/DDBJ whole genome shotgun (WGS) entry which is preliminary data.</text>
</comment>
<sequence>MWLPIAIFAYFINAGVYTADKFFLSKKVHSSISYAFYVGIWSIGNASLFLFVHFVPSWQWLLIDLAAGLLFLWALIAWYKALHQSEATKVVPVVGAFIPIFSFLLAYLFLGESLTQKQLLALFVLIAGGVLISVKQNEYTVWQKCKKHCRVTFGFLIGKVYAEDHSVRRLITNSMISAFAFASYYVLIKYIYLNQPFLGSYVWTRIGSFIGALLLILPAANRKIIFAKKRRKEAVKSLPLFLLVRFLAVIAFLLLNYAIALGNVSLINALQGVQYVFLIFIILILSEQYPKILKEEMGKKILLQKFIGVLMVAVGLYLLI</sequence>
<feature type="transmembrane region" description="Helical" evidence="1">
    <location>
        <begin position="116"/>
        <end position="134"/>
    </location>
</feature>
<feature type="transmembrane region" description="Helical" evidence="1">
    <location>
        <begin position="272"/>
        <end position="289"/>
    </location>
</feature>
<keyword evidence="1" id="KW-0812">Transmembrane</keyword>
<dbReference type="Gene3D" id="1.10.3730.20">
    <property type="match status" value="1"/>
</dbReference>
<keyword evidence="1" id="KW-1133">Transmembrane helix</keyword>
<dbReference type="InterPro" id="IPR000620">
    <property type="entry name" value="EamA_dom"/>
</dbReference>
<dbReference type="GO" id="GO:0016020">
    <property type="term" value="C:membrane"/>
    <property type="evidence" value="ECO:0007669"/>
    <property type="project" value="InterPro"/>
</dbReference>
<reference evidence="4" key="1">
    <citation type="submission" date="2017-09" db="EMBL/GenBank/DDBJ databases">
        <title>Depth-based differentiation of microbial function through sediment-hosted aquifers and enrichment of novel symbionts in the deep terrestrial subsurface.</title>
        <authorList>
            <person name="Probst A.J."/>
            <person name="Ladd B."/>
            <person name="Jarett J.K."/>
            <person name="Geller-Mcgrath D.E."/>
            <person name="Sieber C.M.K."/>
            <person name="Emerson J.B."/>
            <person name="Anantharaman K."/>
            <person name="Thomas B.C."/>
            <person name="Malmstrom R."/>
            <person name="Stieglmeier M."/>
            <person name="Klingl A."/>
            <person name="Woyke T."/>
            <person name="Ryan C.M."/>
            <person name="Banfield J.F."/>
        </authorList>
    </citation>
    <scope>NUCLEOTIDE SEQUENCE [LARGE SCALE GENOMIC DNA]</scope>
</reference>
<evidence type="ECO:0000256" key="1">
    <source>
        <dbReference type="SAM" id="Phobius"/>
    </source>
</evidence>
<feature type="transmembrane region" description="Helical" evidence="1">
    <location>
        <begin position="58"/>
        <end position="78"/>
    </location>
</feature>
<dbReference type="InterPro" id="IPR037185">
    <property type="entry name" value="EmrE-like"/>
</dbReference>
<dbReference type="Proteomes" id="UP000228614">
    <property type="component" value="Unassembled WGS sequence"/>
</dbReference>
<feature type="transmembrane region" description="Helical" evidence="1">
    <location>
        <begin position="301"/>
        <end position="319"/>
    </location>
</feature>
<name>A0A2H0V7Z0_9BACT</name>
<gene>
    <name evidence="3" type="ORF">COT95_00105</name>
</gene>
<dbReference type="PANTHER" id="PTHR22911:SF137">
    <property type="entry name" value="SOLUTE CARRIER FAMILY 35 MEMBER G2-RELATED"/>
    <property type="match status" value="1"/>
</dbReference>
<keyword evidence="1" id="KW-0472">Membrane</keyword>
<evidence type="ECO:0000313" key="4">
    <source>
        <dbReference type="Proteomes" id="UP000228614"/>
    </source>
</evidence>
<evidence type="ECO:0000313" key="3">
    <source>
        <dbReference type="EMBL" id="PIR95181.1"/>
    </source>
</evidence>
<feature type="transmembrane region" description="Helical" evidence="1">
    <location>
        <begin position="170"/>
        <end position="192"/>
    </location>
</feature>
<dbReference type="PANTHER" id="PTHR22911">
    <property type="entry name" value="ACYL-MALONYL CONDENSING ENZYME-RELATED"/>
    <property type="match status" value="1"/>
</dbReference>
<dbReference type="AlphaFoldDB" id="A0A2H0V7Z0"/>
<protein>
    <recommendedName>
        <fullName evidence="2">EamA domain-containing protein</fullName>
    </recommendedName>
</protein>
<feature type="transmembrane region" description="Helical" evidence="1">
    <location>
        <begin position="198"/>
        <end position="217"/>
    </location>
</feature>
<dbReference type="SUPFAM" id="SSF103481">
    <property type="entry name" value="Multidrug resistance efflux transporter EmrE"/>
    <property type="match status" value="1"/>
</dbReference>
<dbReference type="EMBL" id="PFAN01000006">
    <property type="protein sequence ID" value="PIR95181.1"/>
    <property type="molecule type" value="Genomic_DNA"/>
</dbReference>
<dbReference type="Pfam" id="PF00892">
    <property type="entry name" value="EamA"/>
    <property type="match status" value="1"/>
</dbReference>
<feature type="transmembrane region" description="Helical" evidence="1">
    <location>
        <begin position="31"/>
        <end position="52"/>
    </location>
</feature>
<proteinExistence type="predicted"/>
<evidence type="ECO:0000259" key="2">
    <source>
        <dbReference type="Pfam" id="PF00892"/>
    </source>
</evidence>
<accession>A0A2H0V7Z0</accession>
<feature type="domain" description="EamA" evidence="2">
    <location>
        <begin position="5"/>
        <end position="133"/>
    </location>
</feature>
<feature type="transmembrane region" description="Helical" evidence="1">
    <location>
        <begin position="90"/>
        <end position="110"/>
    </location>
</feature>
<feature type="transmembrane region" description="Helical" evidence="1">
    <location>
        <begin position="238"/>
        <end position="260"/>
    </location>
</feature>
<organism evidence="3 4">
    <name type="scientific">Candidatus Falkowbacteria bacterium CG10_big_fil_rev_8_21_14_0_10_37_6</name>
    <dbReference type="NCBI Taxonomy" id="1974563"/>
    <lineage>
        <taxon>Bacteria</taxon>
        <taxon>Candidatus Falkowiibacteriota</taxon>
    </lineage>
</organism>
<feature type="transmembrane region" description="Helical" evidence="1">
    <location>
        <begin position="6"/>
        <end position="24"/>
    </location>
</feature>